<reference evidence="4 5" key="1">
    <citation type="journal article" date="2018" name="Sci. Rep.">
        <title>Raphidocelis subcapitata (=Pseudokirchneriella subcapitata) provides an insight into genome evolution and environmental adaptations in the Sphaeropleales.</title>
        <authorList>
            <person name="Suzuki S."/>
            <person name="Yamaguchi H."/>
            <person name="Nakajima N."/>
            <person name="Kawachi M."/>
        </authorList>
    </citation>
    <scope>NUCLEOTIDE SEQUENCE [LARGE SCALE GENOMIC DNA]</scope>
    <source>
        <strain evidence="4 5">NIES-35</strain>
    </source>
</reference>
<dbReference type="AlphaFoldDB" id="A0A2V0P5G4"/>
<dbReference type="PANTHER" id="PTHR34675">
    <property type="entry name" value="PROTEIN TRIGALACTOSYLDIACYLGLYCEROL 2, CHLOROPLASTIC"/>
    <property type="match status" value="1"/>
</dbReference>
<dbReference type="STRING" id="307507.A0A2V0P5G4"/>
<dbReference type="GO" id="GO:0009706">
    <property type="term" value="C:chloroplast inner membrane"/>
    <property type="evidence" value="ECO:0007669"/>
    <property type="project" value="TreeGrafter"/>
</dbReference>
<dbReference type="InterPro" id="IPR003399">
    <property type="entry name" value="Mce/MlaD"/>
</dbReference>
<feature type="transmembrane region" description="Helical" evidence="2">
    <location>
        <begin position="156"/>
        <end position="179"/>
    </location>
</feature>
<dbReference type="InterPro" id="IPR039342">
    <property type="entry name" value="TGD2-like"/>
</dbReference>
<feature type="compositionally biased region" description="Low complexity" evidence="1">
    <location>
        <begin position="115"/>
        <end position="132"/>
    </location>
</feature>
<dbReference type="GO" id="GO:0005319">
    <property type="term" value="F:lipid transporter activity"/>
    <property type="evidence" value="ECO:0007669"/>
    <property type="project" value="TreeGrafter"/>
</dbReference>
<evidence type="ECO:0000259" key="3">
    <source>
        <dbReference type="Pfam" id="PF02470"/>
    </source>
</evidence>
<keyword evidence="2" id="KW-0812">Transmembrane</keyword>
<organism evidence="4 5">
    <name type="scientific">Raphidocelis subcapitata</name>
    <dbReference type="NCBI Taxonomy" id="307507"/>
    <lineage>
        <taxon>Eukaryota</taxon>
        <taxon>Viridiplantae</taxon>
        <taxon>Chlorophyta</taxon>
        <taxon>core chlorophytes</taxon>
        <taxon>Chlorophyceae</taxon>
        <taxon>CS clade</taxon>
        <taxon>Sphaeropleales</taxon>
        <taxon>Selenastraceae</taxon>
        <taxon>Raphidocelis</taxon>
    </lineage>
</organism>
<keyword evidence="5" id="KW-1185">Reference proteome</keyword>
<dbReference type="GO" id="GO:0005543">
    <property type="term" value="F:phospholipid binding"/>
    <property type="evidence" value="ECO:0007669"/>
    <property type="project" value="TreeGrafter"/>
</dbReference>
<sequence length="445" mass="46931">MLAHRQQLVAQAGSRGARRISGPQRSGLAAAASVSRGNRAASTAAGLGGAGAALRQCQQQQQQQPQRRKRAQPVACCATFEQAAGIACAPPLLRRPSHPQQQQQQQQRERRRAVRVAAAPGDGSASAPMPGGEKQPGFLAGLYKSLRDFGMGRSSILEGGVGLFLSAGVAAAIALVLWAKGVAMRKAQPYQAVFEFPLASGISVGTPVRIRGVQVGSVLDVRPSLDRVDVLVEVNDATSAVIPRNSVIEANQSGLIAEPLVDITPQLPLPTFTRGPLEPGCEDEGAIVCHNGHIKGQQGVALDDLVYIMTRMARQMEAEGIDKIFAAAEQAAAALEEATPLLEEATHLAREITPLLQELRQGGLVGNLEHLTEAAAAAASDIQALQAAVLTDDNVRALRASVQTLCRTLEHVESISADMGAFSRDAGVQRNLKTLIQALSRIIEE</sequence>
<comment type="caution">
    <text evidence="4">The sequence shown here is derived from an EMBL/GenBank/DDBJ whole genome shotgun (WGS) entry which is preliminary data.</text>
</comment>
<accession>A0A2V0P5G4</accession>
<evidence type="ECO:0000313" key="4">
    <source>
        <dbReference type="EMBL" id="GBF93100.1"/>
    </source>
</evidence>
<dbReference type="Proteomes" id="UP000247498">
    <property type="component" value="Unassembled WGS sequence"/>
</dbReference>
<evidence type="ECO:0000256" key="2">
    <source>
        <dbReference type="SAM" id="Phobius"/>
    </source>
</evidence>
<name>A0A2V0P5G4_9CHLO</name>
<proteinExistence type="predicted"/>
<dbReference type="EMBL" id="BDRX01000037">
    <property type="protein sequence ID" value="GBF93100.1"/>
    <property type="molecule type" value="Genomic_DNA"/>
</dbReference>
<keyword evidence="2" id="KW-1133">Transmembrane helix</keyword>
<evidence type="ECO:0000256" key="1">
    <source>
        <dbReference type="SAM" id="MobiDB-lite"/>
    </source>
</evidence>
<feature type="region of interest" description="Disordered" evidence="1">
    <location>
        <begin position="91"/>
        <end position="132"/>
    </location>
</feature>
<dbReference type="PANTHER" id="PTHR34675:SF1">
    <property type="entry name" value="PROTEIN TRIGALACTOSYLDIACYLGLYCEROL 2, CHLOROPLASTIC"/>
    <property type="match status" value="1"/>
</dbReference>
<dbReference type="FunCoup" id="A0A2V0P5G4">
    <property type="interactions" value="750"/>
</dbReference>
<evidence type="ECO:0000313" key="5">
    <source>
        <dbReference type="Proteomes" id="UP000247498"/>
    </source>
</evidence>
<gene>
    <name evidence="4" type="ORF">Rsub_05711</name>
</gene>
<keyword evidence="2" id="KW-0472">Membrane</keyword>
<feature type="domain" description="Mce/MlaD" evidence="3">
    <location>
        <begin position="189"/>
        <end position="265"/>
    </location>
</feature>
<protein>
    <recommendedName>
        <fullName evidence="3">Mce/MlaD domain-containing protein</fullName>
    </recommendedName>
</protein>
<dbReference type="OrthoDB" id="1924069at2759"/>
<feature type="region of interest" description="Disordered" evidence="1">
    <location>
        <begin position="1"/>
        <end position="35"/>
    </location>
</feature>
<dbReference type="InParanoid" id="A0A2V0P5G4"/>
<dbReference type="Pfam" id="PF02470">
    <property type="entry name" value="MlaD"/>
    <property type="match status" value="1"/>
</dbReference>